<comment type="caution">
    <text evidence="4">The sequence shown here is derived from an EMBL/GenBank/DDBJ whole genome shotgun (WGS) entry which is preliminary data.</text>
</comment>
<evidence type="ECO:0000256" key="2">
    <source>
        <dbReference type="ARBA" id="ARBA00022801"/>
    </source>
</evidence>
<dbReference type="RefSeq" id="WP_213236149.1">
    <property type="nucleotide sequence ID" value="NZ_JAHBCL010000009.1"/>
</dbReference>
<dbReference type="InterPro" id="IPR036526">
    <property type="entry name" value="C-N_Hydrolase_sf"/>
</dbReference>
<dbReference type="CDD" id="cd07572">
    <property type="entry name" value="nit"/>
    <property type="match status" value="1"/>
</dbReference>
<feature type="domain" description="CN hydrolase" evidence="3">
    <location>
        <begin position="4"/>
        <end position="248"/>
    </location>
</feature>
<dbReference type="SUPFAM" id="SSF56317">
    <property type="entry name" value="Carbon-nitrogen hydrolase"/>
    <property type="match status" value="1"/>
</dbReference>
<name>A0ABS5PPK1_9FIRM</name>
<gene>
    <name evidence="4" type="ORF">KHM83_06515</name>
</gene>
<accession>A0ABS5PPK1</accession>
<dbReference type="InterPro" id="IPR001110">
    <property type="entry name" value="UPF0012_CS"/>
</dbReference>
<evidence type="ECO:0000313" key="4">
    <source>
        <dbReference type="EMBL" id="MBS7526324.1"/>
    </source>
</evidence>
<dbReference type="InterPro" id="IPR003010">
    <property type="entry name" value="C-N_Hydrolase"/>
</dbReference>
<dbReference type="GO" id="GO:0016787">
    <property type="term" value="F:hydrolase activity"/>
    <property type="evidence" value="ECO:0007669"/>
    <property type="project" value="UniProtKB-KW"/>
</dbReference>
<keyword evidence="5" id="KW-1185">Reference proteome</keyword>
<evidence type="ECO:0000256" key="1">
    <source>
        <dbReference type="ARBA" id="ARBA00010613"/>
    </source>
</evidence>
<dbReference type="Gene3D" id="3.60.110.10">
    <property type="entry name" value="Carbon-nitrogen hydrolase"/>
    <property type="match status" value="1"/>
</dbReference>
<evidence type="ECO:0000259" key="3">
    <source>
        <dbReference type="PROSITE" id="PS50263"/>
    </source>
</evidence>
<comment type="similarity">
    <text evidence="1">Belongs to the carbon-nitrogen hydrolase superfamily. NIT1/NIT2 family.</text>
</comment>
<sequence length="274" mass="30772">MRTYKIGMIQMDTGGDRDDNLKRIEAFIAKAKSEDVALIALPEVMNRMTADRTIDTSEPLDGPTITFMKACAKKYGMWIHCGSIRERQAEGLPYNTTVLLNPEGETVSIYRKIHLYDVDIPGKVTALESSRNKAGGDVVSVETSIGHLGLTICYDLRFPELFRLLSLQGSEIIFVPANFAYATGEAHWETLLRARAIENGCYIIASAQTGEKRENIHSYGHSLMINPWGEIIAEIEKEEAMVIATVDLDMVTRMRDELPSLKNRRPDVYRLETV</sequence>
<dbReference type="Proteomes" id="UP000746471">
    <property type="component" value="Unassembled WGS sequence"/>
</dbReference>
<organism evidence="4 5">
    <name type="scientific">Fusibacter paucivorans</name>
    <dbReference type="NCBI Taxonomy" id="76009"/>
    <lineage>
        <taxon>Bacteria</taxon>
        <taxon>Bacillati</taxon>
        <taxon>Bacillota</taxon>
        <taxon>Clostridia</taxon>
        <taxon>Eubacteriales</taxon>
        <taxon>Eubacteriales Family XII. Incertae Sedis</taxon>
        <taxon>Fusibacter</taxon>
    </lineage>
</organism>
<keyword evidence="2 4" id="KW-0378">Hydrolase</keyword>
<proteinExistence type="inferred from homology"/>
<protein>
    <submittedName>
        <fullName evidence="4">Carbon-nitrogen hydrolase family protein</fullName>
    </submittedName>
</protein>
<dbReference type="PROSITE" id="PS01227">
    <property type="entry name" value="UPF0012"/>
    <property type="match status" value="1"/>
</dbReference>
<dbReference type="PROSITE" id="PS50263">
    <property type="entry name" value="CN_HYDROLASE"/>
    <property type="match status" value="1"/>
</dbReference>
<dbReference type="Pfam" id="PF00795">
    <property type="entry name" value="CN_hydrolase"/>
    <property type="match status" value="1"/>
</dbReference>
<reference evidence="4 5" key="1">
    <citation type="submission" date="2021-05" db="EMBL/GenBank/DDBJ databases">
        <title>Fusibacter ferrireducens sp. nov., an anaerobic, sulfur- and Fe-reducing bacterium isolated from the mangrove sediment.</title>
        <authorList>
            <person name="Qiu D."/>
        </authorList>
    </citation>
    <scope>NUCLEOTIDE SEQUENCE [LARGE SCALE GENOMIC DNA]</scope>
    <source>
        <strain evidence="4 5">DSM 12116</strain>
    </source>
</reference>
<dbReference type="InterPro" id="IPR045254">
    <property type="entry name" value="Nit1/2_C-N_Hydrolase"/>
</dbReference>
<evidence type="ECO:0000313" key="5">
    <source>
        <dbReference type="Proteomes" id="UP000746471"/>
    </source>
</evidence>
<dbReference type="EMBL" id="JAHBCL010000009">
    <property type="protein sequence ID" value="MBS7526324.1"/>
    <property type="molecule type" value="Genomic_DNA"/>
</dbReference>
<dbReference type="PANTHER" id="PTHR23088:SF27">
    <property type="entry name" value="DEAMINATED GLUTATHIONE AMIDASE"/>
    <property type="match status" value="1"/>
</dbReference>
<dbReference type="PANTHER" id="PTHR23088">
    <property type="entry name" value="NITRILASE-RELATED"/>
    <property type="match status" value="1"/>
</dbReference>